<dbReference type="InterPro" id="IPR036291">
    <property type="entry name" value="NAD(P)-bd_dom_sf"/>
</dbReference>
<evidence type="ECO:0000313" key="2">
    <source>
        <dbReference type="EMBL" id="QIO06001.1"/>
    </source>
</evidence>
<keyword evidence="3" id="KW-1185">Reference proteome</keyword>
<sequence>MTKLIKRAVVIGATGMVGKELLKQLNQVESCEHILAIVRKEDESLKQYTKVNQLEVEDFLMLNDEDVADFTHAFSCLGTTIKKAGSKANFYNIDFEINAHFVDLFEGTETHYVLVSAMGANAGSPIFYNQVKGELENHLKHSNLAYVSILQPSLLMGEREESRTLEGLTQRLYQRFSHLVPDTFKYKPVTAEQVAHTMVEVAQNQNETLKIYDNLYIQHAK</sequence>
<protein>
    <submittedName>
        <fullName evidence="2">NAD(P)H-binding protein</fullName>
    </submittedName>
</protein>
<organism evidence="2 3">
    <name type="scientific">Acinetobacter shaoyimingii</name>
    <dbReference type="NCBI Taxonomy" id="2715164"/>
    <lineage>
        <taxon>Bacteria</taxon>
        <taxon>Pseudomonadati</taxon>
        <taxon>Pseudomonadota</taxon>
        <taxon>Gammaproteobacteria</taxon>
        <taxon>Moraxellales</taxon>
        <taxon>Moraxellaceae</taxon>
        <taxon>Acinetobacter</taxon>
    </lineage>
</organism>
<dbReference type="EMBL" id="CP049801">
    <property type="protein sequence ID" value="QIO06001.1"/>
    <property type="molecule type" value="Genomic_DNA"/>
</dbReference>
<dbReference type="Gene3D" id="3.40.50.720">
    <property type="entry name" value="NAD(P)-binding Rossmann-like Domain"/>
    <property type="match status" value="1"/>
</dbReference>
<dbReference type="AlphaFoldDB" id="A0A6G8RVV8"/>
<dbReference type="Pfam" id="PF13460">
    <property type="entry name" value="NAD_binding_10"/>
    <property type="match status" value="1"/>
</dbReference>
<dbReference type="KEGG" id="asha:G8E00_08570"/>
<feature type="domain" description="NAD(P)-binding" evidence="1">
    <location>
        <begin position="12"/>
        <end position="204"/>
    </location>
</feature>
<dbReference type="RefSeq" id="WP_166223715.1">
    <property type="nucleotide sequence ID" value="NZ_CP049801.1"/>
</dbReference>
<dbReference type="SUPFAM" id="SSF51735">
    <property type="entry name" value="NAD(P)-binding Rossmann-fold domains"/>
    <property type="match status" value="1"/>
</dbReference>
<dbReference type="InterPro" id="IPR016040">
    <property type="entry name" value="NAD(P)-bd_dom"/>
</dbReference>
<dbReference type="PANTHER" id="PTHR14097">
    <property type="entry name" value="OXIDOREDUCTASE HTATIP2"/>
    <property type="match status" value="1"/>
</dbReference>
<dbReference type="Proteomes" id="UP000502297">
    <property type="component" value="Chromosome"/>
</dbReference>
<gene>
    <name evidence="2" type="ORF">G8E00_08570</name>
</gene>
<dbReference type="PANTHER" id="PTHR14097:SF7">
    <property type="entry name" value="OXIDOREDUCTASE HTATIP2"/>
    <property type="match status" value="1"/>
</dbReference>
<accession>A0A6G8RVV8</accession>
<reference evidence="2 3" key="1">
    <citation type="submission" date="2020-03" db="EMBL/GenBank/DDBJ databases">
        <authorList>
            <person name="Zhu W."/>
        </authorList>
    </citation>
    <scope>NUCLEOTIDE SEQUENCE [LARGE SCALE GENOMIC DNA]</scope>
    <source>
        <strain evidence="2 3">323-1</strain>
    </source>
</reference>
<proteinExistence type="predicted"/>
<evidence type="ECO:0000259" key="1">
    <source>
        <dbReference type="Pfam" id="PF13460"/>
    </source>
</evidence>
<evidence type="ECO:0000313" key="3">
    <source>
        <dbReference type="Proteomes" id="UP000502297"/>
    </source>
</evidence>
<name>A0A6G8RVV8_9GAMM</name>